<feature type="transmembrane region" description="Helical" evidence="6">
    <location>
        <begin position="361"/>
        <end position="384"/>
    </location>
</feature>
<feature type="transmembrane region" description="Helical" evidence="6">
    <location>
        <begin position="430"/>
        <end position="457"/>
    </location>
</feature>
<feature type="transmembrane region" description="Helical" evidence="6">
    <location>
        <begin position="805"/>
        <end position="825"/>
    </location>
</feature>
<keyword evidence="3 6" id="KW-0812">Transmembrane</keyword>
<dbReference type="PANTHER" id="PTHR30287:SF1">
    <property type="entry name" value="INNER MEMBRANE PROTEIN"/>
    <property type="match status" value="1"/>
</dbReference>
<keyword evidence="9" id="KW-1185">Reference proteome</keyword>
<gene>
    <name evidence="8" type="ORF">MNKW57_19400</name>
</gene>
<dbReference type="InterPro" id="IPR038766">
    <property type="entry name" value="Membrane_comp_ABC_pdt"/>
</dbReference>
<comment type="subcellular location">
    <subcellularLocation>
        <location evidence="1">Cell membrane</location>
        <topology evidence="1">Multi-pass membrane protein</topology>
    </subcellularLocation>
</comment>
<evidence type="ECO:0000256" key="3">
    <source>
        <dbReference type="ARBA" id="ARBA00022692"/>
    </source>
</evidence>
<feature type="transmembrane region" description="Helical" evidence="6">
    <location>
        <begin position="34"/>
        <end position="54"/>
    </location>
</feature>
<feature type="domain" description="ABC3 transporter permease C-terminal" evidence="7">
    <location>
        <begin position="720"/>
        <end position="828"/>
    </location>
</feature>
<evidence type="ECO:0000256" key="6">
    <source>
        <dbReference type="SAM" id="Phobius"/>
    </source>
</evidence>
<protein>
    <submittedName>
        <fullName evidence="8">ABC transporter permease</fullName>
    </submittedName>
</protein>
<feature type="domain" description="ABC3 transporter permease C-terminal" evidence="7">
    <location>
        <begin position="274"/>
        <end position="391"/>
    </location>
</feature>
<evidence type="ECO:0000256" key="5">
    <source>
        <dbReference type="ARBA" id="ARBA00023136"/>
    </source>
</evidence>
<feature type="transmembrane region" description="Helical" evidence="6">
    <location>
        <begin position="405"/>
        <end position="424"/>
    </location>
</feature>
<evidence type="ECO:0000313" key="9">
    <source>
        <dbReference type="Proteomes" id="UP001224392"/>
    </source>
</evidence>
<dbReference type="InterPro" id="IPR003838">
    <property type="entry name" value="ABC3_permease_C"/>
</dbReference>
<feature type="transmembrane region" description="Helical" evidence="6">
    <location>
        <begin position="715"/>
        <end position="736"/>
    </location>
</feature>
<comment type="caution">
    <text evidence="8">The sequence shown here is derived from an EMBL/GenBank/DDBJ whole genome shotgun (WGS) entry which is preliminary data.</text>
</comment>
<dbReference type="Proteomes" id="UP001224392">
    <property type="component" value="Unassembled WGS sequence"/>
</dbReference>
<evidence type="ECO:0000313" key="8">
    <source>
        <dbReference type="EMBL" id="GMG87619.1"/>
    </source>
</evidence>
<organism evidence="8 9">
    <name type="scientific">Biformimicrobium ophioploci</name>
    <dbReference type="NCBI Taxonomy" id="3036711"/>
    <lineage>
        <taxon>Bacteria</taxon>
        <taxon>Pseudomonadati</taxon>
        <taxon>Pseudomonadota</taxon>
        <taxon>Gammaproteobacteria</taxon>
        <taxon>Cellvibrionales</taxon>
        <taxon>Microbulbiferaceae</taxon>
        <taxon>Biformimicrobium</taxon>
    </lineage>
</organism>
<feature type="transmembrane region" description="Helical" evidence="6">
    <location>
        <begin position="478"/>
        <end position="501"/>
    </location>
</feature>
<feature type="transmembrane region" description="Helical" evidence="6">
    <location>
        <begin position="322"/>
        <end position="349"/>
    </location>
</feature>
<evidence type="ECO:0000256" key="2">
    <source>
        <dbReference type="ARBA" id="ARBA00022475"/>
    </source>
</evidence>
<dbReference type="PANTHER" id="PTHR30287">
    <property type="entry name" value="MEMBRANE COMPONENT OF PREDICTED ABC SUPERFAMILY METABOLITE UPTAKE TRANSPORTER"/>
    <property type="match status" value="1"/>
</dbReference>
<proteinExistence type="predicted"/>
<feature type="transmembrane region" description="Helical" evidence="6">
    <location>
        <begin position="269"/>
        <end position="288"/>
    </location>
</feature>
<accession>A0ABQ6LZX7</accession>
<evidence type="ECO:0000256" key="1">
    <source>
        <dbReference type="ARBA" id="ARBA00004651"/>
    </source>
</evidence>
<dbReference type="Pfam" id="PF02687">
    <property type="entry name" value="FtsX"/>
    <property type="match status" value="2"/>
</dbReference>
<sequence length="841" mass="91694">MNAPELGDTSPAKSGGGTALALRLLWRDWRGGELALIAASLLLAVTIVTAIAHFTDRLQRALTAQSYSFLAAERVVSGNSPTPQEWIQHAQENQVRHARTVGFSSMISTGDNFQLAAVKAVDSSYPLVGHLEMRESPEATRVKVSSGPQPGEVWLEPRLLPLMDIAVGDTLRIGALDLKVSGLIEFEPDRSNSVFSFGARALMHVDDLPAAEVIQPGSRVGYRYLLAGEPEQLSQYMQWLKPQLTTHQRVIDLRDGQPRVARAMDRAESFLYLAGSLAVLLACVAISLSGRRYSLRHVPYVAVLKSLGAGRRKTLQLYVTQMLVLAGIATALGLLLGSLVQAQVVVLLADMFPLDPPPTQWQPLLVGLGTGIVCTAGFALPPLLRLGGTSPMQTLQRDWGNPHRGEWMAFVFGPLFMLLLVWWLSGSLAITLALFAGLLLLAVLAALFNFGVLRLLSGHIAKLGTSWRLASGSLQRRAPFNALLLAAFGTGLLAMLAMYFARTALIDEWRMQLPENAPNHFLVNIADYQLEELDTLFEQSNIETGQIYPMVRGRLTHVNDVPVKERPQQDSGAIRRELNLSWTDTLADDNKIVAGQWWDKLPANARGVSVEKELADKLALKLGDELRFSIGGIEMSAPVISHRTLQWDSMHPNFYMLFSPGSLSDFPATYITSFYLPPEQKLLVNELVTGFPSITIIELDKVIARIQETIDQVSFAIEAVLILMLIAGVLVLLAGVKASIAERLQEAALIRALGGSSKILMRSLILEFALIGLLTGLLAAGGAELTLFALAKWTFELAPTWHPELWLLGPLLGAILVGTAGTLACRSSVSEPPLRVLRDLA</sequence>
<keyword evidence="2" id="KW-1003">Cell membrane</keyword>
<evidence type="ECO:0000259" key="7">
    <source>
        <dbReference type="Pfam" id="PF02687"/>
    </source>
</evidence>
<evidence type="ECO:0000256" key="4">
    <source>
        <dbReference type="ARBA" id="ARBA00022989"/>
    </source>
</evidence>
<feature type="transmembrane region" description="Helical" evidence="6">
    <location>
        <begin position="768"/>
        <end position="793"/>
    </location>
</feature>
<dbReference type="EMBL" id="BSYJ01000003">
    <property type="protein sequence ID" value="GMG87619.1"/>
    <property type="molecule type" value="Genomic_DNA"/>
</dbReference>
<reference evidence="8 9" key="1">
    <citation type="submission" date="2023-04" db="EMBL/GenBank/DDBJ databases">
        <title>Marinobulbifer ophiurae gen. nov., sp. Nov., isolate from tissue of brittle star Ophioplocus japonicus.</title>
        <authorList>
            <person name="Kawano K."/>
            <person name="Sawayama S."/>
            <person name="Nakagawa S."/>
        </authorList>
    </citation>
    <scope>NUCLEOTIDE SEQUENCE [LARGE SCALE GENOMIC DNA]</scope>
    <source>
        <strain evidence="8 9">NKW57</strain>
    </source>
</reference>
<feature type="transmembrane region" description="Helical" evidence="6">
    <location>
        <begin position="294"/>
        <end position="310"/>
    </location>
</feature>
<keyword evidence="5 6" id="KW-0472">Membrane</keyword>
<keyword evidence="4 6" id="KW-1133">Transmembrane helix</keyword>
<name>A0ABQ6LZX7_9GAMM</name>